<evidence type="ECO:0000313" key="2">
    <source>
        <dbReference type="EMBL" id="KAL1190371.1"/>
    </source>
</evidence>
<name>A0ABD0Z8Q4_CARAN</name>
<protein>
    <submittedName>
        <fullName evidence="2">Uncharacterized protein</fullName>
    </submittedName>
</protein>
<accession>A0ABD0Z8Q4</accession>
<keyword evidence="3" id="KW-1185">Reference proteome</keyword>
<reference evidence="2 3" key="1">
    <citation type="submission" date="2024-04" db="EMBL/GenBank/DDBJ databases">
        <title>Genome assembly C_amara_ONT_v2.</title>
        <authorList>
            <person name="Yant L."/>
            <person name="Moore C."/>
            <person name="Slenker M."/>
        </authorList>
    </citation>
    <scope>NUCLEOTIDE SEQUENCE [LARGE SCALE GENOMIC DNA]</scope>
    <source>
        <tissue evidence="2">Leaf</tissue>
    </source>
</reference>
<dbReference type="EMBL" id="JBANAX010000877">
    <property type="protein sequence ID" value="KAL1190371.1"/>
    <property type="molecule type" value="Genomic_DNA"/>
</dbReference>
<organism evidence="2 3">
    <name type="scientific">Cardamine amara subsp. amara</name>
    <dbReference type="NCBI Taxonomy" id="228776"/>
    <lineage>
        <taxon>Eukaryota</taxon>
        <taxon>Viridiplantae</taxon>
        <taxon>Streptophyta</taxon>
        <taxon>Embryophyta</taxon>
        <taxon>Tracheophyta</taxon>
        <taxon>Spermatophyta</taxon>
        <taxon>Magnoliopsida</taxon>
        <taxon>eudicotyledons</taxon>
        <taxon>Gunneridae</taxon>
        <taxon>Pentapetalae</taxon>
        <taxon>rosids</taxon>
        <taxon>malvids</taxon>
        <taxon>Brassicales</taxon>
        <taxon>Brassicaceae</taxon>
        <taxon>Cardamineae</taxon>
        <taxon>Cardamine</taxon>
    </lineage>
</organism>
<evidence type="ECO:0000313" key="3">
    <source>
        <dbReference type="Proteomes" id="UP001558713"/>
    </source>
</evidence>
<evidence type="ECO:0000256" key="1">
    <source>
        <dbReference type="SAM" id="MobiDB-lite"/>
    </source>
</evidence>
<dbReference type="Proteomes" id="UP001558713">
    <property type="component" value="Unassembled WGS sequence"/>
</dbReference>
<feature type="compositionally biased region" description="Pro residues" evidence="1">
    <location>
        <begin position="55"/>
        <end position="85"/>
    </location>
</feature>
<dbReference type="AlphaFoldDB" id="A0ABD0Z8Q4"/>
<sequence length="117" mass="12569">MAPLKNSLVPSLVIALTFTSFFTGLSAHRHLLQSTPATQPPALTLPPLPKTTMPPLLPSLPTPPQQTLPQPQPTLPQPTGLPPMPSRQIPSFPNLVQPTIPNFPQVNIPFLTPPPSK</sequence>
<feature type="region of interest" description="Disordered" evidence="1">
    <location>
        <begin position="36"/>
        <end position="96"/>
    </location>
</feature>
<proteinExistence type="predicted"/>
<gene>
    <name evidence="2" type="ORF">V5N11_016753</name>
</gene>
<comment type="caution">
    <text evidence="2">The sequence shown here is derived from an EMBL/GenBank/DDBJ whole genome shotgun (WGS) entry which is preliminary data.</text>
</comment>